<dbReference type="SUPFAM" id="SSF56219">
    <property type="entry name" value="DNase I-like"/>
    <property type="match status" value="1"/>
</dbReference>
<dbReference type="GO" id="GO:0003824">
    <property type="term" value="F:catalytic activity"/>
    <property type="evidence" value="ECO:0007669"/>
    <property type="project" value="InterPro"/>
</dbReference>
<gene>
    <name evidence="11" type="ORF">A3Q56_02178</name>
</gene>
<dbReference type="Pfam" id="PF06098">
    <property type="entry name" value="Radial_spoke_3"/>
    <property type="match status" value="1"/>
</dbReference>
<comment type="subcellular location">
    <subcellularLocation>
        <location evidence="1">Cytoplasm</location>
        <location evidence="1">Cytoskeleton</location>
        <location evidence="1">Flagellum axoneme</location>
    </subcellularLocation>
</comment>
<name>A0A177B6Z6_9BILA</name>
<evidence type="ECO:0000256" key="8">
    <source>
        <dbReference type="ARBA" id="ARBA00023273"/>
    </source>
</evidence>
<evidence type="ECO:0000313" key="12">
    <source>
        <dbReference type="Proteomes" id="UP000078046"/>
    </source>
</evidence>
<organism evidence="11 12">
    <name type="scientific">Intoshia linei</name>
    <dbReference type="NCBI Taxonomy" id="1819745"/>
    <lineage>
        <taxon>Eukaryota</taxon>
        <taxon>Metazoa</taxon>
        <taxon>Spiralia</taxon>
        <taxon>Lophotrochozoa</taxon>
        <taxon>Mesozoa</taxon>
        <taxon>Orthonectida</taxon>
        <taxon>Rhopaluridae</taxon>
        <taxon>Intoshia</taxon>
    </lineage>
</organism>
<dbReference type="InterPro" id="IPR009290">
    <property type="entry name" value="Radial_spoke_3"/>
</dbReference>
<evidence type="ECO:0000256" key="7">
    <source>
        <dbReference type="ARBA" id="ARBA00023212"/>
    </source>
</evidence>
<feature type="region of interest" description="Disordered" evidence="9">
    <location>
        <begin position="403"/>
        <end position="495"/>
    </location>
</feature>
<dbReference type="AlphaFoldDB" id="A0A177B6Z6"/>
<evidence type="ECO:0000256" key="1">
    <source>
        <dbReference type="ARBA" id="ARBA00004611"/>
    </source>
</evidence>
<evidence type="ECO:0000256" key="5">
    <source>
        <dbReference type="ARBA" id="ARBA00022846"/>
    </source>
</evidence>
<proteinExistence type="inferred from homology"/>
<dbReference type="Gene3D" id="3.60.10.10">
    <property type="entry name" value="Endonuclease/exonuclease/phosphatase"/>
    <property type="match status" value="1"/>
</dbReference>
<dbReference type="Pfam" id="PF03372">
    <property type="entry name" value="Exo_endo_phos"/>
    <property type="match status" value="1"/>
</dbReference>
<evidence type="ECO:0000259" key="10">
    <source>
        <dbReference type="Pfam" id="PF03372"/>
    </source>
</evidence>
<feature type="compositionally biased region" description="Polar residues" evidence="9">
    <location>
        <begin position="438"/>
        <end position="458"/>
    </location>
</feature>
<sequence>MQQLHVNNLMDIFGENVKEYRCGLEAQRIQNRKFKEIYMLRMEQSCHVNIMHDKRIVRGNTYAKCYVPFSQVLSKKKLKLNRTKKPVNLMTMEHPNRVLEEITDRDIEIDDFWSSELYYDRPPSPKYEKPGIFKNAATEILPNELFNFDIQVIPILQFLVGTTIEKSLVEVSEENELKEMRCKESQFHFIRNIEISEREKLIQQNQRSLLEKKHRLNQTENIIEIINQNEQKNLKNKMVNSYVSGLTCTVLNTLKNQGVFYDPIKMDVKLNFIPWLTGETIVELSRRRINCMILDEIIKNILKIKKLLMYKNKRNLKTLNQSKKINLNADQTDEDVPLNKVKSMISKRDTILKSSDSDNVEDCKTKKQILNPHKKRKSRRNSNKSKNVQLMYIDLSITDDSSTYSSHNLKKTKTSKRITSKKKKPSTKYDEILHENSKNTNDNSALSIEPDISSNVNISPEKLSKSKFSSDDYSDSEGNKKTKENDISVNNISSGASTSNNCSDGDVVILYKKKVKKERKLRHAECTVSDMHKIKLSSTYTSFRNDSFKERTFIDYSDKLNNVDPSKTFSVVSYNILAQGYTQLSNFPWLPYSHLRNITRLPILIDEIRALNANVVCMQEVEGAFLKSHLEGAMAMLGYKCVSKMRSYINNKLRYIEGCATFYKNIKLKRFNAEKLTDIFENSMKKYNINSNDHRVVSKLIKKMPDVILTSEFEFNGKTFIVANTHINYADFVNFNKQVFEVISAVEYLKQFKSNNVPIVICGDFNSVPESAMYSFMTTGKVSKDQILQLRKSYDAVNVDDEKKSLLDFIPDEMNQGIKFTDSYANYVNNIGTAYNSKWEKFDYMKTIDYIFYEEDKLDLVGIMKTTAKKHFFNKKHIPSRCVPSDHLSLKSVFQFK</sequence>
<feature type="compositionally biased region" description="Basic and acidic residues" evidence="9">
    <location>
        <begin position="477"/>
        <end position="486"/>
    </location>
</feature>
<comment type="similarity">
    <text evidence="2">Belongs to the flagellar radial spoke RSP3 family.</text>
</comment>
<dbReference type="EMBL" id="LWCA01000191">
    <property type="protein sequence ID" value="OAF70069.1"/>
    <property type="molecule type" value="Genomic_DNA"/>
</dbReference>
<evidence type="ECO:0000256" key="2">
    <source>
        <dbReference type="ARBA" id="ARBA00006737"/>
    </source>
</evidence>
<evidence type="ECO:0000256" key="6">
    <source>
        <dbReference type="ARBA" id="ARBA00023069"/>
    </source>
</evidence>
<keyword evidence="7" id="KW-0206">Cytoskeleton</keyword>
<keyword evidence="3" id="KW-0963">Cytoplasm</keyword>
<evidence type="ECO:0000256" key="3">
    <source>
        <dbReference type="ARBA" id="ARBA00022490"/>
    </source>
</evidence>
<reference evidence="11 12" key="1">
    <citation type="submission" date="2016-04" db="EMBL/GenBank/DDBJ databases">
        <title>The genome of Intoshia linei affirms orthonectids as highly simplified spiralians.</title>
        <authorList>
            <person name="Mikhailov K.V."/>
            <person name="Slusarev G.S."/>
            <person name="Nikitin M.A."/>
            <person name="Logacheva M.D."/>
            <person name="Penin A."/>
            <person name="Aleoshin V."/>
            <person name="Panchin Y.V."/>
        </authorList>
    </citation>
    <scope>NUCLEOTIDE SEQUENCE [LARGE SCALE GENOMIC DNA]</scope>
    <source>
        <strain evidence="11">Intl2013</strain>
        <tissue evidence="11">Whole animal</tissue>
    </source>
</reference>
<evidence type="ECO:0000256" key="9">
    <source>
        <dbReference type="SAM" id="MobiDB-lite"/>
    </source>
</evidence>
<dbReference type="Proteomes" id="UP000078046">
    <property type="component" value="Unassembled WGS sequence"/>
</dbReference>
<feature type="domain" description="Endonuclease/exonuclease/phosphatase" evidence="10">
    <location>
        <begin position="687"/>
        <end position="855"/>
    </location>
</feature>
<feature type="compositionally biased region" description="Basic residues" evidence="9">
    <location>
        <begin position="408"/>
        <end position="426"/>
    </location>
</feature>
<dbReference type="OrthoDB" id="10253982at2759"/>
<keyword evidence="8" id="KW-0966">Cell projection</keyword>
<keyword evidence="5" id="KW-0282">Flagellum</keyword>
<protein>
    <recommendedName>
        <fullName evidence="10">Endonuclease/exonuclease/phosphatase domain-containing protein</fullName>
    </recommendedName>
</protein>
<keyword evidence="12" id="KW-1185">Reference proteome</keyword>
<comment type="caution">
    <text evidence="11">The sequence shown here is derived from an EMBL/GenBank/DDBJ whole genome shotgun (WGS) entry which is preliminary data.</text>
</comment>
<dbReference type="PANTHER" id="PTHR21648:SF0">
    <property type="entry name" value="RADIAL SPOKE HEAD PROTEIN 3 HOMOLOG"/>
    <property type="match status" value="1"/>
</dbReference>
<feature type="compositionally biased region" description="Basic and acidic residues" evidence="9">
    <location>
        <begin position="427"/>
        <end position="437"/>
    </location>
</feature>
<keyword evidence="4" id="KW-0597">Phosphoprotein</keyword>
<dbReference type="InterPro" id="IPR005135">
    <property type="entry name" value="Endo/exonuclease/phosphatase"/>
</dbReference>
<accession>A0A177B6Z6</accession>
<dbReference type="PANTHER" id="PTHR21648">
    <property type="entry name" value="FLAGELLAR RADIAL SPOKE PROTEIN 3"/>
    <property type="match status" value="1"/>
</dbReference>
<dbReference type="GO" id="GO:0005929">
    <property type="term" value="C:cilium"/>
    <property type="evidence" value="ECO:0007669"/>
    <property type="project" value="TreeGrafter"/>
</dbReference>
<evidence type="ECO:0000256" key="4">
    <source>
        <dbReference type="ARBA" id="ARBA00022553"/>
    </source>
</evidence>
<evidence type="ECO:0000313" key="11">
    <source>
        <dbReference type="EMBL" id="OAF70069.1"/>
    </source>
</evidence>
<keyword evidence="6" id="KW-0969">Cilium</keyword>
<dbReference type="InterPro" id="IPR036691">
    <property type="entry name" value="Endo/exonu/phosph_ase_sf"/>
</dbReference>